<sequence>MPWKTTKERAAADKRRGKSASTQAGEFVKEQMHKEKRGKGRAKSAKQAVAIGLSQARRAGVKVPRKKAAGTKKRSSTAGKRAKRRSA</sequence>
<accession>A0A7I9VIB3</accession>
<feature type="compositionally biased region" description="Basic and acidic residues" evidence="1">
    <location>
        <begin position="1"/>
        <end position="14"/>
    </location>
</feature>
<dbReference type="EMBL" id="BJTG01000001">
    <property type="protein sequence ID" value="GEJ55757.1"/>
    <property type="molecule type" value="Genomic_DNA"/>
</dbReference>
<feature type="compositionally biased region" description="Basic residues" evidence="1">
    <location>
        <begin position="59"/>
        <end position="87"/>
    </location>
</feature>
<organism evidence="2 3">
    <name type="scientific">Anaeromyxobacter diazotrophicus</name>
    <dbReference type="NCBI Taxonomy" id="2590199"/>
    <lineage>
        <taxon>Bacteria</taxon>
        <taxon>Pseudomonadati</taxon>
        <taxon>Myxococcota</taxon>
        <taxon>Myxococcia</taxon>
        <taxon>Myxococcales</taxon>
        <taxon>Cystobacterineae</taxon>
        <taxon>Anaeromyxobacteraceae</taxon>
        <taxon>Anaeromyxobacter</taxon>
    </lineage>
</organism>
<protein>
    <recommendedName>
        <fullName evidence="4">DNA-binding protein</fullName>
    </recommendedName>
</protein>
<evidence type="ECO:0000313" key="2">
    <source>
        <dbReference type="EMBL" id="GEJ55757.1"/>
    </source>
</evidence>
<dbReference type="Proteomes" id="UP000503640">
    <property type="component" value="Unassembled WGS sequence"/>
</dbReference>
<dbReference type="InterPro" id="IPR045468">
    <property type="entry name" value="DUF6496"/>
</dbReference>
<feature type="region of interest" description="Disordered" evidence="1">
    <location>
        <begin position="1"/>
        <end position="87"/>
    </location>
</feature>
<comment type="caution">
    <text evidence="2">The sequence shown here is derived from an EMBL/GenBank/DDBJ whole genome shotgun (WGS) entry which is preliminary data.</text>
</comment>
<dbReference type="RefSeq" id="WP_176062558.1">
    <property type="nucleotide sequence ID" value="NZ_BJTG01000001.1"/>
</dbReference>
<keyword evidence="3" id="KW-1185">Reference proteome</keyword>
<gene>
    <name evidence="2" type="ORF">AMYX_04980</name>
</gene>
<evidence type="ECO:0000256" key="1">
    <source>
        <dbReference type="SAM" id="MobiDB-lite"/>
    </source>
</evidence>
<feature type="compositionally biased region" description="Basic residues" evidence="1">
    <location>
        <begin position="34"/>
        <end position="44"/>
    </location>
</feature>
<name>A0A7I9VIB3_9BACT</name>
<dbReference type="AlphaFoldDB" id="A0A7I9VIB3"/>
<dbReference type="Pfam" id="PF20106">
    <property type="entry name" value="DUF6496"/>
    <property type="match status" value="1"/>
</dbReference>
<reference evidence="3" key="1">
    <citation type="journal article" date="2020" name="Appl. Environ. Microbiol.">
        <title>Diazotrophic Anaeromyxobacter Isolates from Soils.</title>
        <authorList>
            <person name="Masuda Y."/>
            <person name="Yamanaka H."/>
            <person name="Xu Z.X."/>
            <person name="Shiratori Y."/>
            <person name="Aono T."/>
            <person name="Amachi S."/>
            <person name="Senoo K."/>
            <person name="Itoh H."/>
        </authorList>
    </citation>
    <scope>NUCLEOTIDE SEQUENCE [LARGE SCALE GENOMIC DNA]</scope>
    <source>
        <strain evidence="3">R267</strain>
    </source>
</reference>
<evidence type="ECO:0008006" key="4">
    <source>
        <dbReference type="Google" id="ProtNLM"/>
    </source>
</evidence>
<evidence type="ECO:0000313" key="3">
    <source>
        <dbReference type="Proteomes" id="UP000503640"/>
    </source>
</evidence>
<proteinExistence type="predicted"/>